<dbReference type="RefSeq" id="WP_258990519.1">
    <property type="nucleotide sequence ID" value="NZ_JALIGE010000076.1"/>
</dbReference>
<organism evidence="1 2">
    <name type="scientific">Scandinavium hiltneri</name>
    <dbReference type="NCBI Taxonomy" id="2926519"/>
    <lineage>
        <taxon>Bacteria</taxon>
        <taxon>Pseudomonadati</taxon>
        <taxon>Pseudomonadota</taxon>
        <taxon>Gammaproteobacteria</taxon>
        <taxon>Enterobacterales</taxon>
        <taxon>Enterobacteriaceae</taxon>
        <taxon>Scandinavium</taxon>
    </lineage>
</organism>
<proteinExistence type="predicted"/>
<name>A0ABT2E7X2_9ENTR</name>
<dbReference type="EMBL" id="JALIGE010000076">
    <property type="protein sequence ID" value="MCS2163985.1"/>
    <property type="molecule type" value="Genomic_DNA"/>
</dbReference>
<evidence type="ECO:0000313" key="2">
    <source>
        <dbReference type="Proteomes" id="UP001205357"/>
    </source>
</evidence>
<comment type="caution">
    <text evidence="1">The sequence shown here is derived from an EMBL/GenBank/DDBJ whole genome shotgun (WGS) entry which is preliminary data.</text>
</comment>
<protein>
    <submittedName>
        <fullName evidence="1">Uncharacterized protein</fullName>
    </submittedName>
</protein>
<gene>
    <name evidence="1" type="ORF">MUU47_23225</name>
</gene>
<sequence>MTKKLTSKSVLIIAMAFIAGGIAWFSAQHYKSESKYIVQENKLYAAALNHLREEIKQLNLTSVNHQIHKNTRLDSASMNERDKVAIYELTLLDVSQADIRHINDGQKSKIKAVEKQNLIQKLKTDVHTGPLFEHGWSMKFIQKTREGELLSAITITQDDMLQAPAGDRHNVI</sequence>
<dbReference type="Proteomes" id="UP001205357">
    <property type="component" value="Unassembled WGS sequence"/>
</dbReference>
<accession>A0ABT2E7X2</accession>
<keyword evidence="2" id="KW-1185">Reference proteome</keyword>
<reference evidence="1 2" key="1">
    <citation type="submission" date="2022-04" db="EMBL/GenBank/DDBJ databases">
        <title>Proposal of a three novel species of Scandinavium, Scandinavium hiltneri, Scandinavium manionii, Scandinavium tedordense.</title>
        <authorList>
            <person name="Maddock D.W."/>
            <person name="Brady C.L."/>
            <person name="Denman S."/>
            <person name="Arnold D."/>
        </authorList>
    </citation>
    <scope>NUCLEOTIDE SEQUENCE [LARGE SCALE GENOMIC DNA]</scope>
    <source>
        <strain evidence="1 2">H11S7</strain>
    </source>
</reference>
<evidence type="ECO:0000313" key="1">
    <source>
        <dbReference type="EMBL" id="MCS2163985.1"/>
    </source>
</evidence>